<dbReference type="AlphaFoldDB" id="A0A9C6TRT6"/>
<sequence length="200" mass="21856">MAHPCLTRASFRDSWPPQLYKEASKKVGSALLGPTPDMVYKGRVLSSPKKLSHLSYLIDQSFLLLSASSDKLVVGLLRSPIWRAFLALVVTGGSSSSSPTWTSSPLRLLSLPRNQFHAVIAPVDVETEAAGPRLPPRLQQLLGLLRTTWSQSVDRVGALLLEAFNAAIVNGGRKGGIIIQRFHEAINFSPDPMLYNKDNI</sequence>
<dbReference type="KEGG" id="adu:110272521"/>
<evidence type="ECO:0000313" key="2">
    <source>
        <dbReference type="RefSeq" id="XP_052118942.1"/>
    </source>
</evidence>
<dbReference type="GeneID" id="110272521"/>
<gene>
    <name evidence="2" type="primary">LOC110272521</name>
</gene>
<accession>A0A9C6TRT6</accession>
<organism evidence="1 2">
    <name type="scientific">Arachis duranensis</name>
    <name type="common">Wild peanut</name>
    <dbReference type="NCBI Taxonomy" id="130453"/>
    <lineage>
        <taxon>Eukaryota</taxon>
        <taxon>Viridiplantae</taxon>
        <taxon>Streptophyta</taxon>
        <taxon>Embryophyta</taxon>
        <taxon>Tracheophyta</taxon>
        <taxon>Spermatophyta</taxon>
        <taxon>Magnoliopsida</taxon>
        <taxon>eudicotyledons</taxon>
        <taxon>Gunneridae</taxon>
        <taxon>Pentapetalae</taxon>
        <taxon>rosids</taxon>
        <taxon>fabids</taxon>
        <taxon>Fabales</taxon>
        <taxon>Fabaceae</taxon>
        <taxon>Papilionoideae</taxon>
        <taxon>50 kb inversion clade</taxon>
        <taxon>dalbergioids sensu lato</taxon>
        <taxon>Dalbergieae</taxon>
        <taxon>Pterocarpus clade</taxon>
        <taxon>Arachis</taxon>
    </lineage>
</organism>
<dbReference type="Proteomes" id="UP000515211">
    <property type="component" value="Chromosome 6"/>
</dbReference>
<keyword evidence="1" id="KW-1185">Reference proteome</keyword>
<reference evidence="2" key="2">
    <citation type="submission" date="2025-08" db="UniProtKB">
        <authorList>
            <consortium name="RefSeq"/>
        </authorList>
    </citation>
    <scope>IDENTIFICATION</scope>
    <source>
        <tissue evidence="2">Whole plant</tissue>
    </source>
</reference>
<protein>
    <submittedName>
        <fullName evidence="2">Uncharacterized protein LOC110272521</fullName>
    </submittedName>
</protein>
<name>A0A9C6TRT6_ARADU</name>
<proteinExistence type="predicted"/>
<evidence type="ECO:0000313" key="1">
    <source>
        <dbReference type="Proteomes" id="UP000515211"/>
    </source>
</evidence>
<dbReference type="RefSeq" id="XP_052118942.1">
    <property type="nucleotide sequence ID" value="XM_052262982.1"/>
</dbReference>
<reference evidence="1" key="1">
    <citation type="journal article" date="2016" name="Nat. Genet.">
        <title>The genome sequences of Arachis duranensis and Arachis ipaensis, the diploid ancestors of cultivated peanut.</title>
        <authorList>
            <person name="Bertioli D.J."/>
            <person name="Cannon S.B."/>
            <person name="Froenicke L."/>
            <person name="Huang G."/>
            <person name="Farmer A.D."/>
            <person name="Cannon E.K."/>
            <person name="Liu X."/>
            <person name="Gao D."/>
            <person name="Clevenger J."/>
            <person name="Dash S."/>
            <person name="Ren L."/>
            <person name="Moretzsohn M.C."/>
            <person name="Shirasawa K."/>
            <person name="Huang W."/>
            <person name="Vidigal B."/>
            <person name="Abernathy B."/>
            <person name="Chu Y."/>
            <person name="Niederhuth C.E."/>
            <person name="Umale P."/>
            <person name="Araujo A.C."/>
            <person name="Kozik A."/>
            <person name="Kim K.D."/>
            <person name="Burow M.D."/>
            <person name="Varshney R.K."/>
            <person name="Wang X."/>
            <person name="Zhang X."/>
            <person name="Barkley N."/>
            <person name="Guimaraes P.M."/>
            <person name="Isobe S."/>
            <person name="Guo B."/>
            <person name="Liao B."/>
            <person name="Stalker H.T."/>
            <person name="Schmitz R.J."/>
            <person name="Scheffler B.E."/>
            <person name="Leal-Bertioli S.C."/>
            <person name="Xun X."/>
            <person name="Jackson S.A."/>
            <person name="Michelmore R."/>
            <person name="Ozias-Akins P."/>
        </authorList>
    </citation>
    <scope>NUCLEOTIDE SEQUENCE [LARGE SCALE GENOMIC DNA]</scope>
    <source>
        <strain evidence="1">cv. V14167</strain>
    </source>
</reference>